<feature type="transmembrane region" description="Helical" evidence="1">
    <location>
        <begin position="49"/>
        <end position="72"/>
    </location>
</feature>
<feature type="domain" description="FecR protein" evidence="2">
    <location>
        <begin position="149"/>
        <end position="240"/>
    </location>
</feature>
<dbReference type="Proteomes" id="UP000030103">
    <property type="component" value="Unassembled WGS sequence"/>
</dbReference>
<evidence type="ECO:0000256" key="1">
    <source>
        <dbReference type="SAM" id="Phobius"/>
    </source>
</evidence>
<dbReference type="Gene3D" id="2.60.120.1440">
    <property type="match status" value="1"/>
</dbReference>
<dbReference type="AlphaFoldDB" id="A0A0A2E6A0"/>
<reference evidence="4 5" key="1">
    <citation type="submission" date="2014-09" db="EMBL/GenBank/DDBJ databases">
        <title>Draft Genome Sequence of Porphyromonas macacae COT-192_OH2859.</title>
        <authorList>
            <person name="Wallis C."/>
            <person name="Deusch O."/>
            <person name="O'Flynn C."/>
            <person name="Davis I."/>
            <person name="Horsfall A."/>
            <person name="Kirkwood N."/>
            <person name="Harris S."/>
            <person name="Eisen J.A."/>
            <person name="Coil D.A."/>
            <person name="Darling A.E."/>
            <person name="Jospin G."/>
            <person name="Alexiev A."/>
        </authorList>
    </citation>
    <scope>NUCLEOTIDE SEQUENCE [LARGE SCALE GENOMIC DNA]</scope>
    <source>
        <strain evidence="5">COT-192 OH2859</strain>
    </source>
</reference>
<keyword evidence="1" id="KW-0812">Transmembrane</keyword>
<keyword evidence="5" id="KW-1185">Reference proteome</keyword>
<organism evidence="4 5">
    <name type="scientific">Porphyromonas macacae</name>
    <dbReference type="NCBI Taxonomy" id="28115"/>
    <lineage>
        <taxon>Bacteria</taxon>
        <taxon>Pseudomonadati</taxon>
        <taxon>Bacteroidota</taxon>
        <taxon>Bacteroidia</taxon>
        <taxon>Bacteroidales</taxon>
        <taxon>Porphyromonadaceae</taxon>
        <taxon>Porphyromonas</taxon>
    </lineage>
</organism>
<dbReference type="InterPro" id="IPR032508">
    <property type="entry name" value="FecR_C"/>
</dbReference>
<dbReference type="InterPro" id="IPR006860">
    <property type="entry name" value="FecR"/>
</dbReference>
<dbReference type="GO" id="GO:0016989">
    <property type="term" value="F:sigma factor antagonist activity"/>
    <property type="evidence" value="ECO:0007669"/>
    <property type="project" value="TreeGrafter"/>
</dbReference>
<dbReference type="PIRSF" id="PIRSF018266">
    <property type="entry name" value="FecR"/>
    <property type="match status" value="1"/>
</dbReference>
<dbReference type="Pfam" id="PF16344">
    <property type="entry name" value="FecR_C"/>
    <property type="match status" value="1"/>
</dbReference>
<name>A0A0A2E6A0_9PORP</name>
<dbReference type="OrthoDB" id="772265at2"/>
<comment type="caution">
    <text evidence="4">The sequence shown here is derived from an EMBL/GenBank/DDBJ whole genome shotgun (WGS) entry which is preliminary data.</text>
</comment>
<dbReference type="Pfam" id="PF04773">
    <property type="entry name" value="FecR"/>
    <property type="match status" value="1"/>
</dbReference>
<dbReference type="eggNOG" id="COG3712">
    <property type="taxonomic scope" value="Bacteria"/>
</dbReference>
<dbReference type="RefSeq" id="WP_036873705.1">
    <property type="nucleotide sequence ID" value="NZ_JRFA01000014.1"/>
</dbReference>
<evidence type="ECO:0000313" key="5">
    <source>
        <dbReference type="Proteomes" id="UP000030103"/>
    </source>
</evidence>
<accession>A0A0A2E6A0</accession>
<dbReference type="InterPro" id="IPR012373">
    <property type="entry name" value="Ferrdict_sens_TM"/>
</dbReference>
<evidence type="ECO:0000259" key="2">
    <source>
        <dbReference type="Pfam" id="PF04773"/>
    </source>
</evidence>
<dbReference type="Gene3D" id="3.55.50.30">
    <property type="match status" value="1"/>
</dbReference>
<evidence type="ECO:0000259" key="3">
    <source>
        <dbReference type="Pfam" id="PF16344"/>
    </source>
</evidence>
<sequence>MSQKNQENKKKYFERYLAERQEEFEQNYNDEKAWGKLEKRIKRRQTMRIGLYSISTAAAVIVFAIGLNTVFLSKPTEKISKMASAVKTERPLQQEVTLTLGNGQQVNLSATNGNIENGEEIIISNKANQSLTYKNTKQEEGVPPQNNTLHVPRGSEYLLELSDGTKIWMNSDSKLCYPSYFAKDIREVYLEGEAFFDVAEDNKRKFIVHAGVHHVEVLGTSFNVSAYPGQAEHTTLSEGKLKVVTSKSSVILHPNQQATITKETQSITKREVEASRFSSWIKGTYEFKNTSFEEITAQMSRWYDVEFIFNKESLKKKRFTGVIFKQQDLDLSIEVFRKVSNIQIIRSGNTIYIG</sequence>
<feature type="domain" description="Protein FecR C-terminal" evidence="3">
    <location>
        <begin position="285"/>
        <end position="353"/>
    </location>
</feature>
<dbReference type="EMBL" id="JRFA01000014">
    <property type="protein sequence ID" value="KGN74361.1"/>
    <property type="molecule type" value="Genomic_DNA"/>
</dbReference>
<keyword evidence="1" id="KW-0472">Membrane</keyword>
<evidence type="ECO:0000313" key="4">
    <source>
        <dbReference type="EMBL" id="KGN74361.1"/>
    </source>
</evidence>
<keyword evidence="1" id="KW-1133">Transmembrane helix</keyword>
<dbReference type="PANTHER" id="PTHR30273:SF2">
    <property type="entry name" value="PROTEIN FECR"/>
    <property type="match status" value="1"/>
</dbReference>
<dbReference type="PANTHER" id="PTHR30273">
    <property type="entry name" value="PERIPLASMIC SIGNAL SENSOR AND SIGMA FACTOR ACTIVATOR FECR-RELATED"/>
    <property type="match status" value="1"/>
</dbReference>
<protein>
    <submittedName>
        <fullName evidence="4">Anti-sigma factor</fullName>
    </submittedName>
</protein>
<gene>
    <name evidence="4" type="ORF">HQ47_04720</name>
</gene>
<proteinExistence type="predicted"/>
<dbReference type="STRING" id="28115.HQ47_04720"/>